<dbReference type="InterPro" id="IPR036390">
    <property type="entry name" value="WH_DNA-bd_sf"/>
</dbReference>
<dbReference type="SUPFAM" id="SSF46785">
    <property type="entry name" value="Winged helix' DNA-binding domain"/>
    <property type="match status" value="1"/>
</dbReference>
<evidence type="ECO:0000313" key="3">
    <source>
        <dbReference type="EMBL" id="SEI97341.1"/>
    </source>
</evidence>
<evidence type="ECO:0000259" key="2">
    <source>
        <dbReference type="Pfam" id="PF11495"/>
    </source>
</evidence>
<feature type="domain" description="Transcription regulator TrmB C-terminal" evidence="2">
    <location>
        <begin position="117"/>
        <end position="209"/>
    </location>
</feature>
<evidence type="ECO:0000313" key="4">
    <source>
        <dbReference type="Proteomes" id="UP000199662"/>
    </source>
</evidence>
<dbReference type="Proteomes" id="UP000199662">
    <property type="component" value="Unassembled WGS sequence"/>
</dbReference>
<dbReference type="PANTHER" id="PTHR34293:SF1">
    <property type="entry name" value="HTH-TYPE TRANSCRIPTIONAL REGULATOR TRMBL2"/>
    <property type="match status" value="1"/>
</dbReference>
<dbReference type="Pfam" id="PF01978">
    <property type="entry name" value="TrmB"/>
    <property type="match status" value="1"/>
</dbReference>
<dbReference type="Pfam" id="PF11495">
    <property type="entry name" value="Regulator_TrmB"/>
    <property type="match status" value="1"/>
</dbReference>
<protein>
    <submittedName>
        <fullName evidence="3">Transcriptional regulator TrmB</fullName>
    </submittedName>
</protein>
<feature type="domain" description="Transcription regulator TrmB N-terminal" evidence="1">
    <location>
        <begin position="12"/>
        <end position="80"/>
    </location>
</feature>
<evidence type="ECO:0000259" key="1">
    <source>
        <dbReference type="Pfam" id="PF01978"/>
    </source>
</evidence>
<dbReference type="SUPFAM" id="SSF56024">
    <property type="entry name" value="Phospholipase D/nuclease"/>
    <property type="match status" value="1"/>
</dbReference>
<gene>
    <name evidence="3" type="ORF">SAMN05660742_102128</name>
</gene>
<dbReference type="InterPro" id="IPR002831">
    <property type="entry name" value="Tscrpt_reg_TrmB_N"/>
</dbReference>
<dbReference type="Gene3D" id="1.10.10.10">
    <property type="entry name" value="Winged helix-like DNA-binding domain superfamily/Winged helix DNA-binding domain"/>
    <property type="match status" value="1"/>
</dbReference>
<name>A0A1H6UYM8_9FIRM</name>
<dbReference type="InterPro" id="IPR036388">
    <property type="entry name" value="WH-like_DNA-bd_sf"/>
</dbReference>
<reference evidence="3 4" key="1">
    <citation type="submission" date="2016-10" db="EMBL/GenBank/DDBJ databases">
        <authorList>
            <person name="de Groot N.N."/>
        </authorList>
    </citation>
    <scope>NUCLEOTIDE SEQUENCE [LARGE SCALE GENOMIC DNA]</scope>
    <source>
        <strain evidence="3 4">DSM 2179</strain>
    </source>
</reference>
<dbReference type="InterPro" id="IPR021586">
    <property type="entry name" value="Tscrpt_reg_TrmB_C"/>
</dbReference>
<dbReference type="PANTHER" id="PTHR34293">
    <property type="entry name" value="HTH-TYPE TRANSCRIPTIONAL REGULATOR TRMBL2"/>
    <property type="match status" value="1"/>
</dbReference>
<dbReference type="InterPro" id="IPR051797">
    <property type="entry name" value="TrmB-like"/>
</dbReference>
<proteinExistence type="predicted"/>
<sequence length="269" mass="31068">MNDKQINVVNELMKVGLTKYEATVYVTLLENPSITAYEISKRSNVPQSKIYSTVKALMGKNFINLIDQMSPKKYVAIPLEDLLENYKKETDSRIKYIKENAKNMNTGREYDYFLHFYGTDKIFAKLREMIQNAEKSIYLDIWAEDYELLYSDLAAAVKRGVTIVCVAYGPVHKELGKMYYHEMPGMEEDALKNGRWLSLVVDYSQCLFAILKSLDSCGVWTQNKAFMLVTECFITHDILIAEIYGKFRPMLNEAFGPNLEKIRENLHIG</sequence>
<dbReference type="CDD" id="cd09124">
    <property type="entry name" value="PLDc_like_TrmB_middle"/>
    <property type="match status" value="1"/>
</dbReference>
<organism evidence="3 4">
    <name type="scientific">Propionispira arboris</name>
    <dbReference type="NCBI Taxonomy" id="84035"/>
    <lineage>
        <taxon>Bacteria</taxon>
        <taxon>Bacillati</taxon>
        <taxon>Bacillota</taxon>
        <taxon>Negativicutes</taxon>
        <taxon>Selenomonadales</taxon>
        <taxon>Selenomonadaceae</taxon>
        <taxon>Propionispira</taxon>
    </lineage>
</organism>
<dbReference type="STRING" id="84035.SAMN05660742_102128"/>
<dbReference type="EMBL" id="FNZK01000002">
    <property type="protein sequence ID" value="SEI97341.1"/>
    <property type="molecule type" value="Genomic_DNA"/>
</dbReference>
<dbReference type="RefSeq" id="WP_091828893.1">
    <property type="nucleotide sequence ID" value="NZ_FNZK01000002.1"/>
</dbReference>
<keyword evidence="4" id="KW-1185">Reference proteome</keyword>
<dbReference type="AlphaFoldDB" id="A0A1H6UYM8"/>
<accession>A0A1H6UYM8</accession>